<gene>
    <name evidence="2" type="ORF">LCGC14_2941750</name>
</gene>
<dbReference type="AlphaFoldDB" id="A0A0F8XIB9"/>
<feature type="compositionally biased region" description="Basic and acidic residues" evidence="1">
    <location>
        <begin position="29"/>
        <end position="42"/>
    </location>
</feature>
<accession>A0A0F8XIB9</accession>
<protein>
    <submittedName>
        <fullName evidence="2">Uncharacterized protein</fullName>
    </submittedName>
</protein>
<comment type="caution">
    <text evidence="2">The sequence shown here is derived from an EMBL/GenBank/DDBJ whole genome shotgun (WGS) entry which is preliminary data.</text>
</comment>
<name>A0A0F8XIB9_9ZZZZ</name>
<evidence type="ECO:0000256" key="1">
    <source>
        <dbReference type="SAM" id="MobiDB-lite"/>
    </source>
</evidence>
<reference evidence="2" key="1">
    <citation type="journal article" date="2015" name="Nature">
        <title>Complex archaea that bridge the gap between prokaryotes and eukaryotes.</title>
        <authorList>
            <person name="Spang A."/>
            <person name="Saw J.H."/>
            <person name="Jorgensen S.L."/>
            <person name="Zaremba-Niedzwiedzka K."/>
            <person name="Martijn J."/>
            <person name="Lind A.E."/>
            <person name="van Eijk R."/>
            <person name="Schleper C."/>
            <person name="Guy L."/>
            <person name="Ettema T.J."/>
        </authorList>
    </citation>
    <scope>NUCLEOTIDE SEQUENCE</scope>
</reference>
<organism evidence="2">
    <name type="scientific">marine sediment metagenome</name>
    <dbReference type="NCBI Taxonomy" id="412755"/>
    <lineage>
        <taxon>unclassified sequences</taxon>
        <taxon>metagenomes</taxon>
        <taxon>ecological metagenomes</taxon>
    </lineage>
</organism>
<proteinExistence type="predicted"/>
<sequence>MNHMPMPPNEPIFDFQCSPTFRGLEREMMGEDSYPEPRERFPIEPPEQV</sequence>
<dbReference type="EMBL" id="LAZR01059020">
    <property type="protein sequence ID" value="KKK68668.1"/>
    <property type="molecule type" value="Genomic_DNA"/>
</dbReference>
<feature type="non-terminal residue" evidence="2">
    <location>
        <position position="49"/>
    </location>
</feature>
<evidence type="ECO:0000313" key="2">
    <source>
        <dbReference type="EMBL" id="KKK68668.1"/>
    </source>
</evidence>
<feature type="region of interest" description="Disordered" evidence="1">
    <location>
        <begin position="29"/>
        <end position="49"/>
    </location>
</feature>